<proteinExistence type="predicted"/>
<dbReference type="RefSeq" id="WP_006970166.1">
    <property type="nucleotide sequence ID" value="NZ_ABCS01000009.1"/>
</dbReference>
<sequence>MSETPAPSSTPESPKRELGIFAFIVIAVGVGCLLIALLGVVNTALDLELVLDVSGADMDVPNNYEVCAGLGAVGVLFIALTLFGRFVAEKFRAAKGKPLVRVGIVVGAVTLLVVAGRGLQIMALVSTYGSMLAYYATDGDLDDVRRELEKGATPEQLDAAVGRAAQYDNHEALKLLLEAGADLRDATSPEEHRHCALGGTGLQFARVALEHGVGPDSCPDSEHLIWTTVDGHHDDAIKAELVGLYAGAGWSLTTTPEFSEERPYDLAQRMDLPETAAALEQLGALE</sequence>
<dbReference type="OrthoDB" id="5510870at2"/>
<name>A6G0B7_9BACT</name>
<reference evidence="2 3" key="1">
    <citation type="submission" date="2007-06" db="EMBL/GenBank/DDBJ databases">
        <authorList>
            <person name="Shimkets L."/>
            <person name="Ferriera S."/>
            <person name="Johnson J."/>
            <person name="Kravitz S."/>
            <person name="Beeson K."/>
            <person name="Sutton G."/>
            <person name="Rogers Y.-H."/>
            <person name="Friedman R."/>
            <person name="Frazier M."/>
            <person name="Venter J.C."/>
        </authorList>
    </citation>
    <scope>NUCLEOTIDE SEQUENCE [LARGE SCALE GENOMIC DNA]</scope>
    <source>
        <strain evidence="2 3">SIR-1</strain>
    </source>
</reference>
<dbReference type="Gene3D" id="1.25.40.20">
    <property type="entry name" value="Ankyrin repeat-containing domain"/>
    <property type="match status" value="1"/>
</dbReference>
<gene>
    <name evidence="2" type="ORF">PPSIR1_36759</name>
</gene>
<comment type="caution">
    <text evidence="2">The sequence shown here is derived from an EMBL/GenBank/DDBJ whole genome shotgun (WGS) entry which is preliminary data.</text>
</comment>
<dbReference type="STRING" id="391625.PPSIR1_36759"/>
<dbReference type="AlphaFoldDB" id="A6G0B7"/>
<dbReference type="EMBL" id="ABCS01000009">
    <property type="protein sequence ID" value="EDM80563.1"/>
    <property type="molecule type" value="Genomic_DNA"/>
</dbReference>
<protein>
    <recommendedName>
        <fullName evidence="4">Ankyrin repeat domain-containing protein</fullName>
    </recommendedName>
</protein>
<feature type="transmembrane region" description="Helical" evidence="1">
    <location>
        <begin position="99"/>
        <end position="119"/>
    </location>
</feature>
<keyword evidence="1" id="KW-0472">Membrane</keyword>
<evidence type="ECO:0000256" key="1">
    <source>
        <dbReference type="SAM" id="Phobius"/>
    </source>
</evidence>
<evidence type="ECO:0008006" key="4">
    <source>
        <dbReference type="Google" id="ProtNLM"/>
    </source>
</evidence>
<feature type="transmembrane region" description="Helical" evidence="1">
    <location>
        <begin position="20"/>
        <end position="41"/>
    </location>
</feature>
<keyword evidence="1" id="KW-0812">Transmembrane</keyword>
<accession>A6G0B7</accession>
<organism evidence="2 3">
    <name type="scientific">Plesiocystis pacifica SIR-1</name>
    <dbReference type="NCBI Taxonomy" id="391625"/>
    <lineage>
        <taxon>Bacteria</taxon>
        <taxon>Pseudomonadati</taxon>
        <taxon>Myxococcota</taxon>
        <taxon>Polyangia</taxon>
        <taxon>Nannocystales</taxon>
        <taxon>Nannocystaceae</taxon>
        <taxon>Plesiocystis</taxon>
    </lineage>
</organism>
<evidence type="ECO:0000313" key="2">
    <source>
        <dbReference type="EMBL" id="EDM80563.1"/>
    </source>
</evidence>
<dbReference type="SUPFAM" id="SSF48403">
    <property type="entry name" value="Ankyrin repeat"/>
    <property type="match status" value="1"/>
</dbReference>
<dbReference type="InterPro" id="IPR036770">
    <property type="entry name" value="Ankyrin_rpt-contain_sf"/>
</dbReference>
<feature type="transmembrane region" description="Helical" evidence="1">
    <location>
        <begin position="68"/>
        <end position="87"/>
    </location>
</feature>
<keyword evidence="1" id="KW-1133">Transmembrane helix</keyword>
<keyword evidence="3" id="KW-1185">Reference proteome</keyword>
<evidence type="ECO:0000313" key="3">
    <source>
        <dbReference type="Proteomes" id="UP000005801"/>
    </source>
</evidence>
<dbReference type="Proteomes" id="UP000005801">
    <property type="component" value="Unassembled WGS sequence"/>
</dbReference>